<dbReference type="GO" id="GO:0004814">
    <property type="term" value="F:arginine-tRNA ligase activity"/>
    <property type="evidence" value="ECO:0007669"/>
    <property type="project" value="InterPro"/>
</dbReference>
<keyword evidence="2" id="KW-0547">Nucleotide-binding</keyword>
<evidence type="ECO:0000256" key="4">
    <source>
        <dbReference type="SAM" id="MobiDB-lite"/>
    </source>
</evidence>
<feature type="domain" description="DALR anticodon binding" evidence="5">
    <location>
        <begin position="125"/>
        <end position="240"/>
    </location>
</feature>
<dbReference type="SUPFAM" id="SSF47323">
    <property type="entry name" value="Anticodon-binding domain of a subclass of class I aminoacyl-tRNA synthetases"/>
    <property type="match status" value="1"/>
</dbReference>
<dbReference type="InterPro" id="IPR009080">
    <property type="entry name" value="tRNAsynth_Ia_anticodon-bd"/>
</dbReference>
<dbReference type="GO" id="GO:0005524">
    <property type="term" value="F:ATP binding"/>
    <property type="evidence" value="ECO:0007669"/>
    <property type="project" value="UniProtKB-KW"/>
</dbReference>
<organism evidence="6 7">
    <name type="scientific">Planobispora longispora</name>
    <dbReference type="NCBI Taxonomy" id="28887"/>
    <lineage>
        <taxon>Bacteria</taxon>
        <taxon>Bacillati</taxon>
        <taxon>Actinomycetota</taxon>
        <taxon>Actinomycetes</taxon>
        <taxon>Streptosporangiales</taxon>
        <taxon>Streptosporangiaceae</taxon>
        <taxon>Planobispora</taxon>
    </lineage>
</organism>
<reference evidence="6 7" key="1">
    <citation type="submission" date="2021-01" db="EMBL/GenBank/DDBJ databases">
        <title>Whole genome shotgun sequence of Planobispora longispora NBRC 13918.</title>
        <authorList>
            <person name="Komaki H."/>
            <person name="Tamura T."/>
        </authorList>
    </citation>
    <scope>NUCLEOTIDE SEQUENCE [LARGE SCALE GENOMIC DNA]</scope>
    <source>
        <strain evidence="6 7">NBRC 13918</strain>
    </source>
</reference>
<dbReference type="RefSeq" id="WP_203889453.1">
    <property type="nucleotide sequence ID" value="NZ_BOOH01000011.1"/>
</dbReference>
<dbReference type="SMART" id="SM00836">
    <property type="entry name" value="DALR_1"/>
    <property type="match status" value="1"/>
</dbReference>
<accession>A0A8J3W3U6</accession>
<comment type="caution">
    <text evidence="6">The sequence shown here is derived from an EMBL/GenBank/DDBJ whole genome shotgun (WGS) entry which is preliminary data.</text>
</comment>
<keyword evidence="7" id="KW-1185">Reference proteome</keyword>
<feature type="region of interest" description="Disordered" evidence="4">
    <location>
        <begin position="1"/>
        <end position="20"/>
    </location>
</feature>
<evidence type="ECO:0000313" key="7">
    <source>
        <dbReference type="Proteomes" id="UP000616724"/>
    </source>
</evidence>
<evidence type="ECO:0000256" key="2">
    <source>
        <dbReference type="ARBA" id="ARBA00022741"/>
    </source>
</evidence>
<dbReference type="InterPro" id="IPR008909">
    <property type="entry name" value="DALR_anticod-bd"/>
</dbReference>
<evidence type="ECO:0000259" key="5">
    <source>
        <dbReference type="SMART" id="SM00836"/>
    </source>
</evidence>
<feature type="region of interest" description="Disordered" evidence="4">
    <location>
        <begin position="76"/>
        <end position="113"/>
    </location>
</feature>
<evidence type="ECO:0000256" key="3">
    <source>
        <dbReference type="ARBA" id="ARBA00022840"/>
    </source>
</evidence>
<feature type="compositionally biased region" description="Gly residues" evidence="4">
    <location>
        <begin position="79"/>
        <end position="95"/>
    </location>
</feature>
<feature type="compositionally biased region" description="Low complexity" evidence="4">
    <location>
        <begin position="96"/>
        <end position="107"/>
    </location>
</feature>
<evidence type="ECO:0000256" key="1">
    <source>
        <dbReference type="ARBA" id="ARBA00022598"/>
    </source>
</evidence>
<dbReference type="AlphaFoldDB" id="A0A8J3W3U6"/>
<dbReference type="EMBL" id="BOOH01000011">
    <property type="protein sequence ID" value="GIH74735.1"/>
    <property type="molecule type" value="Genomic_DNA"/>
</dbReference>
<dbReference type="GO" id="GO:0006420">
    <property type="term" value="P:arginyl-tRNA aminoacylation"/>
    <property type="evidence" value="ECO:0007669"/>
    <property type="project" value="InterPro"/>
</dbReference>
<name>A0A8J3W3U6_9ACTN</name>
<dbReference type="Gene3D" id="1.10.730.10">
    <property type="entry name" value="Isoleucyl-tRNA Synthetase, Domain 1"/>
    <property type="match status" value="1"/>
</dbReference>
<dbReference type="Proteomes" id="UP000616724">
    <property type="component" value="Unassembled WGS sequence"/>
</dbReference>
<sequence length="240" mass="25027">MTPGRLGEILGTPPTPRGTWEDEALYVSPAALRRGEPPQELAARVRALPGVAAVRVRADGFLEIVAAVPGELLEEIGPPGHGEAAGHGGAAGAGGRTARTGRQGRPAEAPWAFSPGTWDNPGFVVGYAHVRAAAVQRWAAELGVPGEFRPRALSGARDRAVLRLLAELPGRRASRDPGWAAYAEQLALAYHDAFERAPALPAGDEAPSALHGARVRLARAVRDVLAEVLGALGLQAPARM</sequence>
<dbReference type="Pfam" id="PF05746">
    <property type="entry name" value="DALR_1"/>
    <property type="match status" value="1"/>
</dbReference>
<evidence type="ECO:0000313" key="6">
    <source>
        <dbReference type="EMBL" id="GIH74735.1"/>
    </source>
</evidence>
<protein>
    <recommendedName>
        <fullName evidence="5">DALR anticodon binding domain-containing protein</fullName>
    </recommendedName>
</protein>
<gene>
    <name evidence="6" type="ORF">Plo01_11640</name>
</gene>
<keyword evidence="1" id="KW-0436">Ligase</keyword>
<proteinExistence type="predicted"/>
<keyword evidence="3" id="KW-0067">ATP-binding</keyword>